<evidence type="ECO:0000256" key="4">
    <source>
        <dbReference type="ARBA" id="ARBA00004846"/>
    </source>
</evidence>
<comment type="similarity">
    <text evidence="5 12">Belongs to the acyl-CoA oxidase family.</text>
</comment>
<dbReference type="Gene3D" id="2.40.110.10">
    <property type="entry name" value="Butyryl-CoA Dehydrogenase, subunit A, domain 2"/>
    <property type="match status" value="1"/>
</dbReference>
<gene>
    <name evidence="18" type="ORF">Moror_4016</name>
</gene>
<evidence type="ECO:0000256" key="6">
    <source>
        <dbReference type="ARBA" id="ARBA00022630"/>
    </source>
</evidence>
<evidence type="ECO:0000256" key="7">
    <source>
        <dbReference type="ARBA" id="ARBA00022827"/>
    </source>
</evidence>
<protein>
    <recommendedName>
        <fullName evidence="12">Acyl-coenzyme A oxidase</fullName>
    </recommendedName>
</protein>
<evidence type="ECO:0000256" key="1">
    <source>
        <dbReference type="ARBA" id="ARBA00001201"/>
    </source>
</evidence>
<sequence length="692" mass="76532">MSKSVDHNSQTFIDMRRARNRTTINVSSVTHYLHDGQRQWERKRQITQVLVKDPVFSRNGKEFMNRTERYTRALRMMRRLYELAEEHDWSREDVMVAIFGIGETLPVNLHNIAFEPVLLAQASDDVLQKYAGLVIHRGILGCYLQTELGHGTNVAALETTATYIPETKEFEIHSPTLTSSKWWVGALGKTATHGVVQAKLILPDGTDMGPHLFLIQLRALDNHTLLPGIITGDIGPKAFGGYGNVDNGFARFNHVRIPKSQMLSRFAQVTDDAKYVKPPHAKVSYGGMLYIRSGMVSGAGWNMAKGITIAIRYATVRRQGLKDADGLESQVINYPSLYIRLLPILARAYVFIELGKSMVRAFRTMSEHLAAGDASLLAELHATTSGLKVLSSTIAAQDLETARRSMGGHGYSIFSGVGQIFAEFVPAATYEGDNFVLDQQVVRAAIKSFSTLFNNKTGFVPEIANALPPSSAYLKRLIPTANIKPNEPPVLSETSWTNPSTLVALLEWRAALLVHEVAQTIETPDATIFQRVSKAATEAFVAANVGDMIVRLDTSVMGSKEKDVLTKLYLLYLLTTIESSLTDFLSFGLLRFPSRDGPATHSRDPTRGLRLIIASLCEDLLPNAIGLTDAFGFTDWDLDSALGIYDGGIYEALWARVQTEPLNCTEVPEGYQESIRPMLLRGQRLAGRDAKL</sequence>
<dbReference type="Gene3D" id="1.20.140.10">
    <property type="entry name" value="Butyryl-CoA Dehydrogenase, subunit A, domain 3"/>
    <property type="match status" value="2"/>
</dbReference>
<reference evidence="18 19" key="1">
    <citation type="journal article" date="2014" name="BMC Genomics">
        <title>Genome and secretome analysis of the hemibiotrophic fungal pathogen, Moniliophthora roreri, which causes frosty pod rot disease of cacao: mechanisms of the biotrophic and necrotrophic phases.</title>
        <authorList>
            <person name="Meinhardt L.W."/>
            <person name="Costa G.G.L."/>
            <person name="Thomazella D.P.T."/>
            <person name="Teixeira P.J.P.L."/>
            <person name="Carazzolle M.F."/>
            <person name="Schuster S.C."/>
            <person name="Carlson J.E."/>
            <person name="Guiltinan M.J."/>
            <person name="Mieczkowski P."/>
            <person name="Farmer A."/>
            <person name="Ramaraj T."/>
            <person name="Crozier J."/>
            <person name="Davis R.E."/>
            <person name="Shao J."/>
            <person name="Melnick R.L."/>
            <person name="Pereira G.A.G."/>
            <person name="Bailey B.A."/>
        </authorList>
    </citation>
    <scope>NUCLEOTIDE SEQUENCE [LARGE SCALE GENOMIC DNA]</scope>
    <source>
        <strain evidence="18 19">MCA 2997</strain>
    </source>
</reference>
<evidence type="ECO:0000256" key="9">
    <source>
        <dbReference type="ARBA" id="ARBA00023002"/>
    </source>
</evidence>
<dbReference type="SUPFAM" id="SSF56645">
    <property type="entry name" value="Acyl-CoA dehydrogenase NM domain-like"/>
    <property type="match status" value="1"/>
</dbReference>
<dbReference type="Gene3D" id="1.10.540.10">
    <property type="entry name" value="Acyl-CoA dehydrogenase/oxidase, N-terminal domain"/>
    <property type="match status" value="1"/>
</dbReference>
<feature type="domain" description="Acyl-CoA oxidase C-alpha1" evidence="17">
    <location>
        <begin position="285"/>
        <end position="445"/>
    </location>
</feature>
<feature type="active site" description="Proton acceptor" evidence="13">
    <location>
        <position position="431"/>
    </location>
</feature>
<dbReference type="PANTHER" id="PTHR10909">
    <property type="entry name" value="ELECTRON TRANSPORT OXIDOREDUCTASE"/>
    <property type="match status" value="1"/>
</dbReference>
<evidence type="ECO:0000259" key="17">
    <source>
        <dbReference type="Pfam" id="PF22924"/>
    </source>
</evidence>
<dbReference type="STRING" id="1381753.V2X7V8"/>
<keyword evidence="9" id="KW-0560">Oxidoreductase</keyword>
<dbReference type="InterPro" id="IPR037069">
    <property type="entry name" value="AcylCoA_DH/ox_N_sf"/>
</dbReference>
<comment type="pathway">
    <text evidence="4">Lipid metabolism; peroxisomal fatty acid beta-oxidation.</text>
</comment>
<evidence type="ECO:0000256" key="5">
    <source>
        <dbReference type="ARBA" id="ARBA00006288"/>
    </source>
</evidence>
<evidence type="ECO:0000256" key="2">
    <source>
        <dbReference type="ARBA" id="ARBA00001974"/>
    </source>
</evidence>
<keyword evidence="8" id="KW-0276">Fatty acid metabolism</keyword>
<evidence type="ECO:0000256" key="13">
    <source>
        <dbReference type="PIRSR" id="PIRSR000168-1"/>
    </source>
</evidence>
<dbReference type="InterPro" id="IPR055060">
    <property type="entry name" value="ACOX_C_alpha1"/>
</dbReference>
<dbReference type="OrthoDB" id="538336at2759"/>
<evidence type="ECO:0000313" key="18">
    <source>
        <dbReference type="EMBL" id="ESK95258.1"/>
    </source>
</evidence>
<comment type="subcellular location">
    <subcellularLocation>
        <location evidence="3">Peroxisome</location>
    </subcellularLocation>
</comment>
<dbReference type="GO" id="GO:0003997">
    <property type="term" value="F:acyl-CoA oxidase activity"/>
    <property type="evidence" value="ECO:0007669"/>
    <property type="project" value="UniProtKB-EC"/>
</dbReference>
<feature type="binding site" evidence="14">
    <location>
        <position position="185"/>
    </location>
    <ligand>
        <name>FAD</name>
        <dbReference type="ChEBI" id="CHEBI:57692"/>
    </ligand>
</feature>
<keyword evidence="11" id="KW-0576">Peroxisome</keyword>
<evidence type="ECO:0000256" key="14">
    <source>
        <dbReference type="PIRSR" id="PIRSR000168-2"/>
    </source>
</evidence>
<dbReference type="Pfam" id="PF14749">
    <property type="entry name" value="Acyl-CoA_ox_N"/>
    <property type="match status" value="1"/>
</dbReference>
<dbReference type="InterPro" id="IPR002655">
    <property type="entry name" value="Acyl-CoA_oxidase_C"/>
</dbReference>
<dbReference type="AlphaFoldDB" id="V2X7V8"/>
<dbReference type="GO" id="GO:0033540">
    <property type="term" value="P:fatty acid beta-oxidation using acyl-CoA oxidase"/>
    <property type="evidence" value="ECO:0007669"/>
    <property type="project" value="TreeGrafter"/>
</dbReference>
<evidence type="ECO:0000259" key="15">
    <source>
        <dbReference type="Pfam" id="PF01756"/>
    </source>
</evidence>
<evidence type="ECO:0000259" key="16">
    <source>
        <dbReference type="Pfam" id="PF14749"/>
    </source>
</evidence>
<name>V2X7V8_MONRO</name>
<dbReference type="PIRSF" id="PIRSF000168">
    <property type="entry name" value="Acyl-CoA_oxidase"/>
    <property type="match status" value="1"/>
</dbReference>
<keyword evidence="19" id="KW-1185">Reference proteome</keyword>
<evidence type="ECO:0000313" key="19">
    <source>
        <dbReference type="Proteomes" id="UP000017559"/>
    </source>
</evidence>
<comment type="catalytic activity">
    <reaction evidence="1">
        <text>a 2,3-saturated acyl-CoA + O2 = a (2E)-enoyl-CoA + H2O2</text>
        <dbReference type="Rhea" id="RHEA:38959"/>
        <dbReference type="ChEBI" id="CHEBI:15379"/>
        <dbReference type="ChEBI" id="CHEBI:16240"/>
        <dbReference type="ChEBI" id="CHEBI:58856"/>
        <dbReference type="ChEBI" id="CHEBI:65111"/>
        <dbReference type="EC" id="1.3.3.6"/>
    </reaction>
</comment>
<evidence type="ECO:0000256" key="10">
    <source>
        <dbReference type="ARBA" id="ARBA00023098"/>
    </source>
</evidence>
<feature type="domain" description="Acyl-CoA oxidase C-terminal" evidence="15">
    <location>
        <begin position="498"/>
        <end position="679"/>
    </location>
</feature>
<dbReference type="InterPro" id="IPR009100">
    <property type="entry name" value="AcylCoA_DH/oxidase_NM_dom_sf"/>
</dbReference>
<dbReference type="SUPFAM" id="SSF47203">
    <property type="entry name" value="Acyl-CoA dehydrogenase C-terminal domain-like"/>
    <property type="match status" value="2"/>
</dbReference>
<dbReference type="PANTHER" id="PTHR10909:SF250">
    <property type="entry name" value="PEROXISOMAL ACYL-COENZYME A OXIDASE 1"/>
    <property type="match status" value="1"/>
</dbReference>
<dbReference type="GO" id="GO:0071949">
    <property type="term" value="F:FAD binding"/>
    <property type="evidence" value="ECO:0007669"/>
    <property type="project" value="InterPro"/>
</dbReference>
<dbReference type="InterPro" id="IPR029320">
    <property type="entry name" value="Acyl-CoA_ox_N"/>
</dbReference>
<organism evidence="18 19">
    <name type="scientific">Moniliophthora roreri (strain MCA 2997)</name>
    <name type="common">Cocoa frosty pod rot fungus</name>
    <name type="synonym">Crinipellis roreri</name>
    <dbReference type="NCBI Taxonomy" id="1381753"/>
    <lineage>
        <taxon>Eukaryota</taxon>
        <taxon>Fungi</taxon>
        <taxon>Dikarya</taxon>
        <taxon>Basidiomycota</taxon>
        <taxon>Agaricomycotina</taxon>
        <taxon>Agaricomycetes</taxon>
        <taxon>Agaricomycetidae</taxon>
        <taxon>Agaricales</taxon>
        <taxon>Marasmiineae</taxon>
        <taxon>Marasmiaceae</taxon>
        <taxon>Moniliophthora</taxon>
    </lineage>
</organism>
<dbReference type="InterPro" id="IPR036250">
    <property type="entry name" value="AcylCo_DH-like_C"/>
</dbReference>
<feature type="binding site" evidence="14">
    <location>
        <position position="146"/>
    </location>
    <ligand>
        <name>FAD</name>
        <dbReference type="ChEBI" id="CHEBI:57692"/>
    </ligand>
</feature>
<keyword evidence="7 12" id="KW-0274">FAD</keyword>
<dbReference type="FunFam" id="1.20.140.10:FF:000015">
    <property type="entry name" value="Acyl-coenzyme A oxidase"/>
    <property type="match status" value="1"/>
</dbReference>
<evidence type="ECO:0000256" key="8">
    <source>
        <dbReference type="ARBA" id="ARBA00022832"/>
    </source>
</evidence>
<dbReference type="FunFam" id="2.40.110.10:FF:000003">
    <property type="entry name" value="Acyl-coenzyme A oxidase"/>
    <property type="match status" value="1"/>
</dbReference>
<dbReference type="Pfam" id="PF01756">
    <property type="entry name" value="ACOX"/>
    <property type="match status" value="1"/>
</dbReference>
<evidence type="ECO:0000256" key="12">
    <source>
        <dbReference type="PIRNR" id="PIRNR000168"/>
    </source>
</evidence>
<evidence type="ECO:0000256" key="3">
    <source>
        <dbReference type="ARBA" id="ARBA00004275"/>
    </source>
</evidence>
<dbReference type="GO" id="GO:0005777">
    <property type="term" value="C:peroxisome"/>
    <property type="evidence" value="ECO:0007669"/>
    <property type="project" value="UniProtKB-SubCell"/>
</dbReference>
<proteinExistence type="inferred from homology"/>
<dbReference type="GO" id="GO:0005504">
    <property type="term" value="F:fatty acid binding"/>
    <property type="evidence" value="ECO:0007669"/>
    <property type="project" value="TreeGrafter"/>
</dbReference>
<dbReference type="Pfam" id="PF22924">
    <property type="entry name" value="ACOX_C_alpha1"/>
    <property type="match status" value="1"/>
</dbReference>
<keyword evidence="6 12" id="KW-0285">Flavoprotein</keyword>
<dbReference type="Proteomes" id="UP000017559">
    <property type="component" value="Unassembled WGS sequence"/>
</dbReference>
<keyword evidence="10" id="KW-0443">Lipid metabolism</keyword>
<dbReference type="EMBL" id="AWSO01000101">
    <property type="protein sequence ID" value="ESK95258.1"/>
    <property type="molecule type" value="Genomic_DNA"/>
</dbReference>
<dbReference type="InterPro" id="IPR046373">
    <property type="entry name" value="Acyl-CoA_Oxase/DH_mid-dom_sf"/>
</dbReference>
<accession>V2X7V8</accession>
<dbReference type="KEGG" id="mrr:Moror_4016"/>
<dbReference type="InterPro" id="IPR012258">
    <property type="entry name" value="Acyl-CoA_oxidase"/>
</dbReference>
<comment type="caution">
    <text evidence="18">The sequence shown here is derived from an EMBL/GenBank/DDBJ whole genome shotgun (WGS) entry which is preliminary data.</text>
</comment>
<dbReference type="HOGENOM" id="CLU_014629_3_1_1"/>
<dbReference type="GO" id="GO:0055088">
    <property type="term" value="P:lipid homeostasis"/>
    <property type="evidence" value="ECO:0007669"/>
    <property type="project" value="TreeGrafter"/>
</dbReference>
<evidence type="ECO:0000256" key="11">
    <source>
        <dbReference type="ARBA" id="ARBA00023140"/>
    </source>
</evidence>
<feature type="domain" description="Acyl-coenzyme A oxidase N-terminal" evidence="16">
    <location>
        <begin position="25"/>
        <end position="130"/>
    </location>
</feature>
<comment type="cofactor">
    <cofactor evidence="2">
        <name>FAD</name>
        <dbReference type="ChEBI" id="CHEBI:57692"/>
    </cofactor>
</comment>